<reference evidence="2" key="1">
    <citation type="submission" date="2022-11" db="UniProtKB">
        <authorList>
            <consortium name="WormBaseParasite"/>
        </authorList>
    </citation>
    <scope>IDENTIFICATION</scope>
</reference>
<keyword evidence="1" id="KW-1185">Reference proteome</keyword>
<protein>
    <submittedName>
        <fullName evidence="2">Uncharacterized protein</fullName>
    </submittedName>
</protein>
<evidence type="ECO:0000313" key="1">
    <source>
        <dbReference type="Proteomes" id="UP000887578"/>
    </source>
</evidence>
<dbReference type="WBParaSite" id="PDA_v2.g30818.t1">
    <property type="protein sequence ID" value="PDA_v2.g30818.t1"/>
    <property type="gene ID" value="PDA_v2.g30818"/>
</dbReference>
<sequence length="252" mass="29534">MPPFRQPLNSYIFNNANPRILTKLQSSTKYFLHYLKPVVVERLEISDEPKNFNKMCVSSPFKNKLFAKLNNLYLINSLFLDTVKHQTIIPKIYRCDLKFLRLRFQKVLLKDFDFFVQSGNIELLSCHHVIEENNIAVPLEIILAKTLKIFFIELSGAQLTPQTFENLLKLQFQSKILYFSLDDVLQLIHVPSFISFLKQNLGPNARINIEFDDHYPEVNYHELSSALDGMQNEWQPAEEKPQISLLLRPLFM</sequence>
<dbReference type="AlphaFoldDB" id="A0A914QH61"/>
<organism evidence="1 2">
    <name type="scientific">Panagrolaimus davidi</name>
    <dbReference type="NCBI Taxonomy" id="227884"/>
    <lineage>
        <taxon>Eukaryota</taxon>
        <taxon>Metazoa</taxon>
        <taxon>Ecdysozoa</taxon>
        <taxon>Nematoda</taxon>
        <taxon>Chromadorea</taxon>
        <taxon>Rhabditida</taxon>
        <taxon>Tylenchina</taxon>
        <taxon>Panagrolaimomorpha</taxon>
        <taxon>Panagrolaimoidea</taxon>
        <taxon>Panagrolaimidae</taxon>
        <taxon>Panagrolaimus</taxon>
    </lineage>
</organism>
<proteinExistence type="predicted"/>
<evidence type="ECO:0000313" key="2">
    <source>
        <dbReference type="WBParaSite" id="PDA_v2.g30818.t1"/>
    </source>
</evidence>
<accession>A0A914QH61</accession>
<name>A0A914QH61_9BILA</name>
<dbReference type="Proteomes" id="UP000887578">
    <property type="component" value="Unplaced"/>
</dbReference>